<sequence>MSDFKDFSKKATKDNEVAHQVQANEHTQVDTPNSPQSTPKPDDSPKPQNSQEPKNNN</sequence>
<protein>
    <submittedName>
        <fullName evidence="2">Uncharacterized protein</fullName>
    </submittedName>
</protein>
<feature type="region of interest" description="Disordered" evidence="1">
    <location>
        <begin position="1"/>
        <end position="57"/>
    </location>
</feature>
<dbReference type="HOGENOM" id="CLU_207603_0_0_6"/>
<proteinExistence type="predicted"/>
<dbReference type="EMBL" id="APRL01000013">
    <property type="protein sequence ID" value="ENW93007.1"/>
    <property type="molecule type" value="Genomic_DNA"/>
</dbReference>
<feature type="compositionally biased region" description="Basic and acidic residues" evidence="1">
    <location>
        <begin position="1"/>
        <end position="17"/>
    </location>
</feature>
<dbReference type="RefSeq" id="WP_005190737.1">
    <property type="nucleotide sequence ID" value="NZ_KB850050.1"/>
</dbReference>
<reference evidence="2 3" key="1">
    <citation type="submission" date="2013-02" db="EMBL/GenBank/DDBJ databases">
        <title>The Genome Sequence of Acinetobacter sp. ANC 4105.</title>
        <authorList>
            <consortium name="The Broad Institute Genome Sequencing Platform"/>
            <consortium name="The Broad Institute Genome Sequencing Center for Infectious Disease"/>
            <person name="Cerqueira G."/>
            <person name="Feldgarden M."/>
            <person name="Courvalin P."/>
            <person name="Perichon B."/>
            <person name="Grillot-Courvalin C."/>
            <person name="Clermont D."/>
            <person name="Rocha E."/>
            <person name="Yoon E.-J."/>
            <person name="Nemec A."/>
            <person name="Walker B."/>
            <person name="Young S.K."/>
            <person name="Zeng Q."/>
            <person name="Gargeya S."/>
            <person name="Fitzgerald M."/>
            <person name="Haas B."/>
            <person name="Abouelleil A."/>
            <person name="Alvarado L."/>
            <person name="Arachchi H.M."/>
            <person name="Berlin A.M."/>
            <person name="Chapman S.B."/>
            <person name="Dewar J."/>
            <person name="Goldberg J."/>
            <person name="Griggs A."/>
            <person name="Gujja S."/>
            <person name="Hansen M."/>
            <person name="Howarth C."/>
            <person name="Imamovic A."/>
            <person name="Larimer J."/>
            <person name="McCowan C."/>
            <person name="Murphy C."/>
            <person name="Neiman D."/>
            <person name="Pearson M."/>
            <person name="Priest M."/>
            <person name="Roberts A."/>
            <person name="Saif S."/>
            <person name="Shea T."/>
            <person name="Sisk P."/>
            <person name="Sykes S."/>
            <person name="Wortman J."/>
            <person name="Nusbaum C."/>
            <person name="Birren B."/>
        </authorList>
    </citation>
    <scope>NUCLEOTIDE SEQUENCE [LARGE SCALE GENOMIC DNA]</scope>
    <source>
        <strain evidence="2 3">ANC 4105</strain>
    </source>
</reference>
<dbReference type="eggNOG" id="ENOG5032QQ3">
    <property type="taxonomic scope" value="Bacteria"/>
</dbReference>
<dbReference type="PATRIC" id="fig|1217703.3.peg.2868"/>
<dbReference type="Proteomes" id="UP000013261">
    <property type="component" value="Unassembled WGS sequence"/>
</dbReference>
<organism evidence="2 3">
    <name type="scientific">Acinetobacter dispersus</name>
    <dbReference type="NCBI Taxonomy" id="70348"/>
    <lineage>
        <taxon>Bacteria</taxon>
        <taxon>Pseudomonadati</taxon>
        <taxon>Pseudomonadota</taxon>
        <taxon>Gammaproteobacteria</taxon>
        <taxon>Moraxellales</taxon>
        <taxon>Moraxellaceae</taxon>
        <taxon>Acinetobacter</taxon>
    </lineage>
</organism>
<comment type="caution">
    <text evidence="2">The sequence shown here is derived from an EMBL/GenBank/DDBJ whole genome shotgun (WGS) entry which is preliminary data.</text>
</comment>
<evidence type="ECO:0000313" key="3">
    <source>
        <dbReference type="Proteomes" id="UP000013261"/>
    </source>
</evidence>
<dbReference type="AlphaFoldDB" id="N9L9T6"/>
<name>N9L9T6_9GAMM</name>
<evidence type="ECO:0000256" key="1">
    <source>
        <dbReference type="SAM" id="MobiDB-lite"/>
    </source>
</evidence>
<feature type="compositionally biased region" description="Polar residues" evidence="1">
    <location>
        <begin position="46"/>
        <end position="57"/>
    </location>
</feature>
<gene>
    <name evidence="2" type="ORF">F904_02950</name>
</gene>
<keyword evidence="3" id="KW-1185">Reference proteome</keyword>
<feature type="compositionally biased region" description="Polar residues" evidence="1">
    <location>
        <begin position="21"/>
        <end position="39"/>
    </location>
</feature>
<accession>N9L9T6</accession>
<evidence type="ECO:0000313" key="2">
    <source>
        <dbReference type="EMBL" id="ENW93007.1"/>
    </source>
</evidence>